<dbReference type="InterPro" id="IPR027417">
    <property type="entry name" value="P-loop_NTPase"/>
</dbReference>
<dbReference type="EMBL" id="AP012051">
    <property type="protein sequence ID" value="BAL81689.1"/>
    <property type="molecule type" value="Genomic_DNA"/>
</dbReference>
<reference evidence="3 4" key="1">
    <citation type="submission" date="2011-01" db="EMBL/GenBank/DDBJ databases">
        <title>Whole genome sequence of Caldisericum exile AZM16c01.</title>
        <authorList>
            <person name="Narita-Yamada S."/>
            <person name="Kawakoshi A."/>
            <person name="Nakamura S."/>
            <person name="Sasagawa M."/>
            <person name="Fukada J."/>
            <person name="Sekine M."/>
            <person name="Kato Y."/>
            <person name="Fukai R."/>
            <person name="Sasaki K."/>
            <person name="Hanamaki A."/>
            <person name="Narita H."/>
            <person name="Konno Y."/>
            <person name="Mori K."/>
            <person name="Yamazaki S."/>
            <person name="Suzuki K."/>
            <person name="Fujita N."/>
        </authorList>
    </citation>
    <scope>NUCLEOTIDE SEQUENCE [LARGE SCALE GENOMIC DNA]</scope>
    <source>
        <strain evidence="4">DSM 21853 / NBRC 104410 / AZM16c01</strain>
    </source>
</reference>
<evidence type="ECO:0000313" key="4">
    <source>
        <dbReference type="Proteomes" id="UP000004793"/>
    </source>
</evidence>
<feature type="domain" description="DUF4143" evidence="2">
    <location>
        <begin position="233"/>
        <end position="368"/>
    </location>
</feature>
<dbReference type="SUPFAM" id="SSF52540">
    <property type="entry name" value="P-loop containing nucleoside triphosphate hydrolases"/>
    <property type="match status" value="1"/>
</dbReference>
<dbReference type="Pfam" id="PF13635">
    <property type="entry name" value="DUF4143"/>
    <property type="match status" value="1"/>
</dbReference>
<sequence length="425" mass="50604">MNTETLKEVIYTNEQYIKKWKGKIIERENIVFPKSIEKAIILYGVRRSGKTFILFNQFLKHVDKAIYIDFEDDRLNNFRMEDFEKLKSAAIELKPHLGSEKIHYYLDEIQNVKGFEKFVRRVVERENASVIVSGSLSKIRPEQISTTLRGRSWSIEILPFSFREYLKTQSIDFENIILIPEQRAILKRSFREFIAWGGFPEVILAKNEFEKKKILKEYFNAMFFKDLVEKYEMTNITLLELLLDKLFSSYSTRLSLTSIYKQYKDKMPLSKDSLYDYYKKILESMLIFEVRKFSESSYKRARNPAKIYLVDVGLAKDTTSQNIGKRMENVVFIELKRRGYDLYYFDEKRECDFIAVKDKELTPIQVTYEINDTNREREIEGIVEACKFLGVKKGLIITYDEEETFEIHDIEVEIIPIYKWLISLR</sequence>
<proteinExistence type="predicted"/>
<dbReference type="RefSeq" id="WP_014454084.1">
    <property type="nucleotide sequence ID" value="NC_017096.1"/>
</dbReference>
<evidence type="ECO:0008006" key="5">
    <source>
        <dbReference type="Google" id="ProtNLM"/>
    </source>
</evidence>
<accession>A0A7U6GG11</accession>
<keyword evidence="4" id="KW-1185">Reference proteome</keyword>
<dbReference type="AlphaFoldDB" id="A0A7U6GG11"/>
<dbReference type="SUPFAM" id="SSF52980">
    <property type="entry name" value="Restriction endonuclease-like"/>
    <property type="match status" value="1"/>
</dbReference>
<dbReference type="OrthoDB" id="9801684at2"/>
<gene>
    <name evidence="3" type="ordered locus">CSE_15630</name>
</gene>
<dbReference type="KEGG" id="cex:CSE_15630"/>
<feature type="domain" description="AAA" evidence="1">
    <location>
        <begin position="38"/>
        <end position="166"/>
    </location>
</feature>
<evidence type="ECO:0000313" key="3">
    <source>
        <dbReference type="EMBL" id="BAL81689.1"/>
    </source>
</evidence>
<dbReference type="InterPro" id="IPR011335">
    <property type="entry name" value="Restrct_endonuc-II-like"/>
</dbReference>
<evidence type="ECO:0000259" key="2">
    <source>
        <dbReference type="Pfam" id="PF13635"/>
    </source>
</evidence>
<organism evidence="3 4">
    <name type="scientific">Caldisericum exile (strain DSM 21853 / NBRC 104410 / AZM16c01)</name>
    <dbReference type="NCBI Taxonomy" id="511051"/>
    <lineage>
        <taxon>Bacteria</taxon>
        <taxon>Pseudomonadati</taxon>
        <taxon>Caldisericota/Cryosericota group</taxon>
        <taxon>Caldisericota</taxon>
        <taxon>Caldisericia</taxon>
        <taxon>Caldisericales</taxon>
        <taxon>Caldisericaceae</taxon>
        <taxon>Caldisericum</taxon>
    </lineage>
</organism>
<dbReference type="PANTHER" id="PTHR33295:SF8">
    <property type="entry name" value="AAA+ ATPASE DOMAIN-CONTAINING PROTEIN"/>
    <property type="match status" value="1"/>
</dbReference>
<dbReference type="Proteomes" id="UP000004793">
    <property type="component" value="Chromosome"/>
</dbReference>
<evidence type="ECO:0000259" key="1">
    <source>
        <dbReference type="Pfam" id="PF13173"/>
    </source>
</evidence>
<name>A0A7U6GG11_CALEA</name>
<dbReference type="InterPro" id="IPR041682">
    <property type="entry name" value="AAA_14"/>
</dbReference>
<dbReference type="Pfam" id="PF13173">
    <property type="entry name" value="AAA_14"/>
    <property type="match status" value="1"/>
</dbReference>
<dbReference type="InterPro" id="IPR025420">
    <property type="entry name" value="DUF4143"/>
</dbReference>
<dbReference type="PANTHER" id="PTHR33295">
    <property type="entry name" value="ATPASE"/>
    <property type="match status" value="1"/>
</dbReference>
<protein>
    <recommendedName>
        <fullName evidence="5">ATP-binding protein</fullName>
    </recommendedName>
</protein>